<protein>
    <recommendedName>
        <fullName evidence="6">ABC transmembrane type-1 domain-containing protein</fullName>
    </recommendedName>
</protein>
<feature type="domain" description="ABC transmembrane type-1" evidence="6">
    <location>
        <begin position="34"/>
        <end position="195"/>
    </location>
</feature>
<dbReference type="PROSITE" id="PS50929">
    <property type="entry name" value="ABC_TM1F"/>
    <property type="match status" value="1"/>
</dbReference>
<sequence length="239" mass="26362">MMQENVTHLEQPARETLSVFRPILRVWQPYKWRLIFGVILAIFSALIGLTLMGSAAARVGVVGATAIVSLLTLRLLGAGRVILRYFERLCAHDAMFRALTATRVWFFRHLARVSDHGMGFMRSGDMLSRLVHDVDALDAIYLRLITPFCAAIVTILAIIFFAGALSFTLAVTLGLVALGMVVGLPVLSALWTSRSGGTCYGHRGNCALPGLILRSGCGKPRFTVPNPYWRGGYSRRRRI</sequence>
<evidence type="ECO:0000313" key="7">
    <source>
        <dbReference type="EMBL" id="MEE8659617.1"/>
    </source>
</evidence>
<evidence type="ECO:0000256" key="1">
    <source>
        <dbReference type="ARBA" id="ARBA00004651"/>
    </source>
</evidence>
<evidence type="ECO:0000256" key="4">
    <source>
        <dbReference type="ARBA" id="ARBA00023136"/>
    </source>
</evidence>
<dbReference type="SUPFAM" id="SSF90123">
    <property type="entry name" value="ABC transporter transmembrane region"/>
    <property type="match status" value="1"/>
</dbReference>
<keyword evidence="2 5" id="KW-0812">Transmembrane</keyword>
<organism evidence="7 8">
    <name type="scientific">Sorlinia euscelidii</name>
    <dbReference type="NCBI Taxonomy" id="3081148"/>
    <lineage>
        <taxon>Bacteria</taxon>
        <taxon>Pseudomonadati</taxon>
        <taxon>Pseudomonadota</taxon>
        <taxon>Alphaproteobacteria</taxon>
        <taxon>Acetobacterales</taxon>
        <taxon>Acetobacteraceae</taxon>
        <taxon>Sorlinia</taxon>
    </lineage>
</organism>
<dbReference type="EMBL" id="JAWJZY010000006">
    <property type="protein sequence ID" value="MEE8659617.1"/>
    <property type="molecule type" value="Genomic_DNA"/>
</dbReference>
<feature type="transmembrane region" description="Helical" evidence="5">
    <location>
        <begin position="55"/>
        <end position="76"/>
    </location>
</feature>
<name>A0ABU7U457_9PROT</name>
<dbReference type="InterPro" id="IPR036640">
    <property type="entry name" value="ABC1_TM_sf"/>
</dbReference>
<evidence type="ECO:0000313" key="8">
    <source>
        <dbReference type="Proteomes" id="UP001312908"/>
    </source>
</evidence>
<comment type="caution">
    <text evidence="7">The sequence shown here is derived from an EMBL/GenBank/DDBJ whole genome shotgun (WGS) entry which is preliminary data.</text>
</comment>
<evidence type="ECO:0000256" key="5">
    <source>
        <dbReference type="SAM" id="Phobius"/>
    </source>
</evidence>
<feature type="transmembrane region" description="Helical" evidence="5">
    <location>
        <begin position="30"/>
        <end position="49"/>
    </location>
</feature>
<dbReference type="RefSeq" id="WP_394820396.1">
    <property type="nucleotide sequence ID" value="NZ_JAWJZY010000006.1"/>
</dbReference>
<feature type="transmembrane region" description="Helical" evidence="5">
    <location>
        <begin position="140"/>
        <end position="161"/>
    </location>
</feature>
<feature type="transmembrane region" description="Helical" evidence="5">
    <location>
        <begin position="167"/>
        <end position="187"/>
    </location>
</feature>
<keyword evidence="4 5" id="KW-0472">Membrane</keyword>
<keyword evidence="8" id="KW-1185">Reference proteome</keyword>
<proteinExistence type="predicted"/>
<accession>A0ABU7U457</accession>
<dbReference type="Gene3D" id="1.20.1560.10">
    <property type="entry name" value="ABC transporter type 1, transmembrane domain"/>
    <property type="match status" value="1"/>
</dbReference>
<dbReference type="Proteomes" id="UP001312908">
    <property type="component" value="Unassembled WGS sequence"/>
</dbReference>
<comment type="subcellular location">
    <subcellularLocation>
        <location evidence="1">Cell membrane</location>
        <topology evidence="1">Multi-pass membrane protein</topology>
    </subcellularLocation>
</comment>
<evidence type="ECO:0000259" key="6">
    <source>
        <dbReference type="PROSITE" id="PS50929"/>
    </source>
</evidence>
<keyword evidence="3 5" id="KW-1133">Transmembrane helix</keyword>
<dbReference type="InterPro" id="IPR011527">
    <property type="entry name" value="ABC1_TM_dom"/>
</dbReference>
<reference evidence="7 8" key="1">
    <citation type="submission" date="2023-10" db="EMBL/GenBank/DDBJ databases">
        <title>Sorlinia euscelidii gen. nov., sp. nov., an acetic acid bacteria isolated from the gut of Euscelidius variegatus emitter.</title>
        <authorList>
            <person name="Michoud G."/>
            <person name="Marasco R."/>
            <person name="Seferji K."/>
            <person name="Gonella E."/>
            <person name="Garuglieri E."/>
            <person name="Alma A."/>
            <person name="Mapelli F."/>
            <person name="Borin S."/>
            <person name="Daffonchio D."/>
            <person name="Crotti E."/>
        </authorList>
    </citation>
    <scope>NUCLEOTIDE SEQUENCE [LARGE SCALE GENOMIC DNA]</scope>
    <source>
        <strain evidence="7 8">EV16P</strain>
    </source>
</reference>
<evidence type="ECO:0000256" key="2">
    <source>
        <dbReference type="ARBA" id="ARBA00022692"/>
    </source>
</evidence>
<evidence type="ECO:0000256" key="3">
    <source>
        <dbReference type="ARBA" id="ARBA00022989"/>
    </source>
</evidence>
<gene>
    <name evidence="7" type="ORF">DOFOFD_11465</name>
</gene>